<protein>
    <recommendedName>
        <fullName evidence="3">Cupin 2 conserved barrel domain-containing protein</fullName>
    </recommendedName>
</protein>
<evidence type="ECO:0000313" key="1">
    <source>
        <dbReference type="EMBL" id="THW81538.1"/>
    </source>
</evidence>
<reference evidence="1 2" key="1">
    <citation type="submission" date="2018-10" db="EMBL/GenBank/DDBJ databases">
        <title>Fifty Aureobasidium pullulans genomes reveal a recombining polyextremotolerant generalist.</title>
        <authorList>
            <person name="Gostincar C."/>
            <person name="Turk M."/>
            <person name="Zajc J."/>
            <person name="Gunde-Cimerman N."/>
        </authorList>
    </citation>
    <scope>NUCLEOTIDE SEQUENCE [LARGE SCALE GENOMIC DNA]</scope>
    <source>
        <strain evidence="1 2">EXF-10507</strain>
    </source>
</reference>
<proteinExistence type="predicted"/>
<dbReference type="PANTHER" id="PTHR36156">
    <property type="entry name" value="SLR2101 PROTEIN"/>
    <property type="match status" value="1"/>
</dbReference>
<dbReference type="InterPro" id="IPR014710">
    <property type="entry name" value="RmlC-like_jellyroll"/>
</dbReference>
<dbReference type="InterPro" id="IPR011051">
    <property type="entry name" value="RmlC_Cupin_sf"/>
</dbReference>
<gene>
    <name evidence="1" type="ORF">D6D15_10604</name>
</gene>
<dbReference type="EMBL" id="QZAR01000480">
    <property type="protein sequence ID" value="THW81538.1"/>
    <property type="molecule type" value="Genomic_DNA"/>
</dbReference>
<dbReference type="CDD" id="cd02231">
    <property type="entry name" value="cupin_BLL6423-like"/>
    <property type="match status" value="1"/>
</dbReference>
<dbReference type="InterPro" id="IPR047142">
    <property type="entry name" value="OryJ/VirC-like"/>
</dbReference>
<dbReference type="SUPFAM" id="SSF51182">
    <property type="entry name" value="RmlC-like cupins"/>
    <property type="match status" value="1"/>
</dbReference>
<sequence>MHRGPEIERQRPLQVRPTRCLTTMIKSGDTIIMPSQQPQVSDLPSITTYLTGHDDSGKAIVEACRPANWTVYDNKEMAFNVAYTTSQFPANLNDNADIKTYDKVLSSGKLGLVNPHGTVCRTVDFAPGFECMMHRTQSLDYGIVIHGEIELVLDSGERQLMGPGDIAVQRATMHSWKNPSSDKWARMTFVLQDCEKLVVGGEVMKEDHGRGTDGLPMSGNDS</sequence>
<name>A0A4S9ANY1_AURPU</name>
<evidence type="ECO:0000313" key="2">
    <source>
        <dbReference type="Proteomes" id="UP000304928"/>
    </source>
</evidence>
<dbReference type="PANTHER" id="PTHR36156:SF2">
    <property type="entry name" value="CUPIN TYPE-2 DOMAIN-CONTAINING PROTEIN"/>
    <property type="match status" value="1"/>
</dbReference>
<evidence type="ECO:0008006" key="3">
    <source>
        <dbReference type="Google" id="ProtNLM"/>
    </source>
</evidence>
<organism evidence="1 2">
    <name type="scientific">Aureobasidium pullulans</name>
    <name type="common">Black yeast</name>
    <name type="synonym">Pullularia pullulans</name>
    <dbReference type="NCBI Taxonomy" id="5580"/>
    <lineage>
        <taxon>Eukaryota</taxon>
        <taxon>Fungi</taxon>
        <taxon>Dikarya</taxon>
        <taxon>Ascomycota</taxon>
        <taxon>Pezizomycotina</taxon>
        <taxon>Dothideomycetes</taxon>
        <taxon>Dothideomycetidae</taxon>
        <taxon>Dothideales</taxon>
        <taxon>Saccotheciaceae</taxon>
        <taxon>Aureobasidium</taxon>
    </lineage>
</organism>
<comment type="caution">
    <text evidence="1">The sequence shown here is derived from an EMBL/GenBank/DDBJ whole genome shotgun (WGS) entry which is preliminary data.</text>
</comment>
<accession>A0A4S9ANY1</accession>
<dbReference type="AlphaFoldDB" id="A0A4S9ANY1"/>
<dbReference type="Gene3D" id="2.60.120.10">
    <property type="entry name" value="Jelly Rolls"/>
    <property type="match status" value="1"/>
</dbReference>
<dbReference type="Proteomes" id="UP000304928">
    <property type="component" value="Unassembled WGS sequence"/>
</dbReference>